<dbReference type="EMBL" id="VTWT01000007">
    <property type="protein sequence ID" value="KAA9331777.1"/>
    <property type="molecule type" value="Genomic_DNA"/>
</dbReference>
<dbReference type="RefSeq" id="WP_150904387.1">
    <property type="nucleotide sequence ID" value="NZ_VTWT01000007.1"/>
</dbReference>
<evidence type="ECO:0000313" key="1">
    <source>
        <dbReference type="EMBL" id="KAA9331777.1"/>
    </source>
</evidence>
<proteinExistence type="predicted"/>
<comment type="caution">
    <text evidence="1">The sequence shown here is derived from an EMBL/GenBank/DDBJ whole genome shotgun (WGS) entry which is preliminary data.</text>
</comment>
<dbReference type="Proteomes" id="UP000326570">
    <property type="component" value="Unassembled WGS sequence"/>
</dbReference>
<reference evidence="1 2" key="1">
    <citation type="submission" date="2019-09" db="EMBL/GenBank/DDBJ databases">
        <title>Genome sequence of Adhaeribacter sp. M2.</title>
        <authorList>
            <person name="Srinivasan S."/>
        </authorList>
    </citation>
    <scope>NUCLEOTIDE SEQUENCE [LARGE SCALE GENOMIC DNA]</scope>
    <source>
        <strain evidence="1 2">M2</strain>
    </source>
</reference>
<gene>
    <name evidence="1" type="ORF">F0P94_13280</name>
</gene>
<dbReference type="AlphaFoldDB" id="A0A5N1IPG9"/>
<evidence type="ECO:0000313" key="2">
    <source>
        <dbReference type="Proteomes" id="UP000326570"/>
    </source>
</evidence>
<name>A0A5N1IPG9_9BACT</name>
<keyword evidence="2" id="KW-1185">Reference proteome</keyword>
<accession>A0A5N1IPG9</accession>
<organism evidence="1 2">
    <name type="scientific">Adhaeribacter soli</name>
    <dbReference type="NCBI Taxonomy" id="2607655"/>
    <lineage>
        <taxon>Bacteria</taxon>
        <taxon>Pseudomonadati</taxon>
        <taxon>Bacteroidota</taxon>
        <taxon>Cytophagia</taxon>
        <taxon>Cytophagales</taxon>
        <taxon>Hymenobacteraceae</taxon>
        <taxon>Adhaeribacter</taxon>
    </lineage>
</organism>
<protein>
    <submittedName>
        <fullName evidence="1">Uncharacterized protein</fullName>
    </submittedName>
</protein>
<sequence length="130" mass="14894">MEKYLTVQHENKADALKVKAFRLACHQEKRPCVIITRHPDFAEVSCDNWLSTDDSLITVSGRMILEDQLQQLQKKYPETDIMFSTSEVRASNISNPIPLWYIFSPVPLNIAEALAEKIYDIYQDALPHGS</sequence>